<evidence type="ECO:0000256" key="2">
    <source>
        <dbReference type="ARBA" id="ARBA00004141"/>
    </source>
</evidence>
<dbReference type="RefSeq" id="WP_089673369.1">
    <property type="nucleotide sequence ID" value="NZ_CP024845.1"/>
</dbReference>
<dbReference type="STRING" id="1073996.SAMN05444271_12628"/>
<dbReference type="InterPro" id="IPR003594">
    <property type="entry name" value="HATPase_dom"/>
</dbReference>
<dbReference type="InterPro" id="IPR000014">
    <property type="entry name" value="PAS"/>
</dbReference>
<dbReference type="GO" id="GO:0016020">
    <property type="term" value="C:membrane"/>
    <property type="evidence" value="ECO:0007669"/>
    <property type="project" value="UniProtKB-SubCell"/>
</dbReference>
<dbReference type="SUPFAM" id="SSF55874">
    <property type="entry name" value="ATPase domain of HSP90 chaperone/DNA topoisomerase II/histidine kinase"/>
    <property type="match status" value="1"/>
</dbReference>
<feature type="domain" description="PAS" evidence="14">
    <location>
        <begin position="184"/>
        <end position="255"/>
    </location>
</feature>
<evidence type="ECO:0000256" key="9">
    <source>
        <dbReference type="ARBA" id="ARBA00022840"/>
    </source>
</evidence>
<name>A0A1H6WLR5_9EURY</name>
<dbReference type="InterPro" id="IPR003661">
    <property type="entry name" value="HisK_dim/P_dom"/>
</dbReference>
<keyword evidence="10" id="KW-1133">Transmembrane helix</keyword>
<dbReference type="GO" id="GO:0007234">
    <property type="term" value="P:osmosensory signaling via phosphorelay pathway"/>
    <property type="evidence" value="ECO:0007669"/>
    <property type="project" value="TreeGrafter"/>
</dbReference>
<accession>A0A1H6WLR5</accession>
<dbReference type="EC" id="2.7.13.3" evidence="3"/>
<dbReference type="InterPro" id="IPR050351">
    <property type="entry name" value="BphY/WalK/GraS-like"/>
</dbReference>
<dbReference type="SUPFAM" id="SSF55785">
    <property type="entry name" value="PYP-like sensor domain (PAS domain)"/>
    <property type="match status" value="1"/>
</dbReference>
<dbReference type="GO" id="GO:0006355">
    <property type="term" value="P:regulation of DNA-templated transcription"/>
    <property type="evidence" value="ECO:0007669"/>
    <property type="project" value="InterPro"/>
</dbReference>
<dbReference type="InterPro" id="IPR036890">
    <property type="entry name" value="HATPase_C_sf"/>
</dbReference>
<dbReference type="Gene3D" id="3.30.565.10">
    <property type="entry name" value="Histidine kinase-like ATPase, C-terminal domain"/>
    <property type="match status" value="1"/>
</dbReference>
<evidence type="ECO:0000259" key="13">
    <source>
        <dbReference type="PROSITE" id="PS50109"/>
    </source>
</evidence>
<evidence type="ECO:0000256" key="3">
    <source>
        <dbReference type="ARBA" id="ARBA00012438"/>
    </source>
</evidence>
<sequence>MSGIQAGFDRQTAYSRLYEVMQTDRPLEERLRDALDVGVSQFGVDMGIVTTIDQETDHWEVLISTDPGEQPDPTGLKRDLNTTYCLRTIREEEIVAFSDVTDVGLEDSVDAVEYGIHCYHGAPILVDGEPYGTVCFTAQNARAEPFSEAEKSFSHLVAQMAGYEIEQQQYEQELTAWETQLNERSEIYRAVIDASFDHVFRLDLNGQFTYNSPSVVELLGYEPEELTGSSMQLVFPDEEAAERAMELLEQILSGETVEERYLPLETKAGDVIYADVRGTPIYDSEVPESERTTEDIVAVQGMTRNVTERKRRDGLISVINRVLRHNLRNDVGVINGYAEMLEDQLVGQQQTLAKRVRTTSDRLLDLSETAQKLEQTLDGPIERKPIDLRPLVDRVVDQLGDQYPEASIAASGLETCVVDTAPRLETAVWELVDNAAKHTGETPTVGIELAETDTHVAIRVRDEGPGLPELERSVLESGEETPLAHGRGLGLWLVYWIVTGVGGTVSVIEPQQLGSTVELRLPKPPVSASE</sequence>
<evidence type="ECO:0000313" key="16">
    <source>
        <dbReference type="Proteomes" id="UP000198888"/>
    </source>
</evidence>
<dbReference type="Pfam" id="PF01590">
    <property type="entry name" value="GAF"/>
    <property type="match status" value="1"/>
</dbReference>
<evidence type="ECO:0000256" key="1">
    <source>
        <dbReference type="ARBA" id="ARBA00000085"/>
    </source>
</evidence>
<gene>
    <name evidence="15" type="ORF">SAMN05444271_12628</name>
</gene>
<organism evidence="15 16">
    <name type="scientific">Halohasta litchfieldiae</name>
    <dbReference type="NCBI Taxonomy" id="1073996"/>
    <lineage>
        <taxon>Archaea</taxon>
        <taxon>Methanobacteriati</taxon>
        <taxon>Methanobacteriota</taxon>
        <taxon>Stenosarchaea group</taxon>
        <taxon>Halobacteria</taxon>
        <taxon>Halobacteriales</taxon>
        <taxon>Haloferacaceae</taxon>
        <taxon>Halohasta</taxon>
    </lineage>
</organism>
<feature type="domain" description="Histidine kinase" evidence="13">
    <location>
        <begin position="322"/>
        <end position="525"/>
    </location>
</feature>
<dbReference type="SMART" id="SM00091">
    <property type="entry name" value="PAS"/>
    <property type="match status" value="1"/>
</dbReference>
<dbReference type="PROSITE" id="PS50112">
    <property type="entry name" value="PAS"/>
    <property type="match status" value="1"/>
</dbReference>
<evidence type="ECO:0000256" key="7">
    <source>
        <dbReference type="ARBA" id="ARBA00022741"/>
    </source>
</evidence>
<dbReference type="EMBL" id="FNYR01000026">
    <property type="protein sequence ID" value="SEJ16144.1"/>
    <property type="molecule type" value="Genomic_DNA"/>
</dbReference>
<comment type="subcellular location">
    <subcellularLocation>
        <location evidence="2">Membrane</location>
        <topology evidence="2">Multi-pass membrane protein</topology>
    </subcellularLocation>
</comment>
<dbReference type="Gene3D" id="3.30.450.20">
    <property type="entry name" value="PAS domain"/>
    <property type="match status" value="1"/>
</dbReference>
<keyword evidence="8" id="KW-0418">Kinase</keyword>
<comment type="catalytic activity">
    <reaction evidence="1">
        <text>ATP + protein L-histidine = ADP + protein N-phospho-L-histidine.</text>
        <dbReference type="EC" id="2.7.13.3"/>
    </reaction>
</comment>
<dbReference type="InterPro" id="IPR003018">
    <property type="entry name" value="GAF"/>
</dbReference>
<keyword evidence="7" id="KW-0547">Nucleotide-binding</keyword>
<dbReference type="SUPFAM" id="SSF55781">
    <property type="entry name" value="GAF domain-like"/>
    <property type="match status" value="1"/>
</dbReference>
<dbReference type="AlphaFoldDB" id="A0A1H6WLR5"/>
<protein>
    <recommendedName>
        <fullName evidence="3">histidine kinase</fullName>
        <ecNumber evidence="3">2.7.13.3</ecNumber>
    </recommendedName>
</protein>
<keyword evidence="6" id="KW-0812">Transmembrane</keyword>
<dbReference type="CDD" id="cd00082">
    <property type="entry name" value="HisKA"/>
    <property type="match status" value="1"/>
</dbReference>
<dbReference type="GO" id="GO:0000156">
    <property type="term" value="F:phosphorelay response regulator activity"/>
    <property type="evidence" value="ECO:0007669"/>
    <property type="project" value="TreeGrafter"/>
</dbReference>
<dbReference type="InterPro" id="IPR005467">
    <property type="entry name" value="His_kinase_dom"/>
</dbReference>
<dbReference type="GO" id="GO:0000155">
    <property type="term" value="F:phosphorelay sensor kinase activity"/>
    <property type="evidence" value="ECO:0007669"/>
    <property type="project" value="InterPro"/>
</dbReference>
<dbReference type="InterPro" id="IPR029016">
    <property type="entry name" value="GAF-like_dom_sf"/>
</dbReference>
<dbReference type="SMART" id="SM00065">
    <property type="entry name" value="GAF"/>
    <property type="match status" value="1"/>
</dbReference>
<evidence type="ECO:0000256" key="11">
    <source>
        <dbReference type="ARBA" id="ARBA00023012"/>
    </source>
</evidence>
<evidence type="ECO:0000256" key="10">
    <source>
        <dbReference type="ARBA" id="ARBA00022989"/>
    </source>
</evidence>
<evidence type="ECO:0000256" key="12">
    <source>
        <dbReference type="ARBA" id="ARBA00023136"/>
    </source>
</evidence>
<dbReference type="PROSITE" id="PS50109">
    <property type="entry name" value="HIS_KIN"/>
    <property type="match status" value="1"/>
</dbReference>
<evidence type="ECO:0000256" key="6">
    <source>
        <dbReference type="ARBA" id="ARBA00022692"/>
    </source>
</evidence>
<dbReference type="GO" id="GO:0030295">
    <property type="term" value="F:protein kinase activator activity"/>
    <property type="evidence" value="ECO:0007669"/>
    <property type="project" value="TreeGrafter"/>
</dbReference>
<accession>A0A2H4Q701</accession>
<keyword evidence="5" id="KW-0808">Transferase</keyword>
<dbReference type="PANTHER" id="PTHR42878">
    <property type="entry name" value="TWO-COMPONENT HISTIDINE KINASE"/>
    <property type="match status" value="1"/>
</dbReference>
<dbReference type="CDD" id="cd00075">
    <property type="entry name" value="HATPase"/>
    <property type="match status" value="1"/>
</dbReference>
<dbReference type="InterPro" id="IPR035965">
    <property type="entry name" value="PAS-like_dom_sf"/>
</dbReference>
<keyword evidence="12" id="KW-0472">Membrane</keyword>
<dbReference type="Pfam" id="PF00989">
    <property type="entry name" value="PAS"/>
    <property type="match status" value="1"/>
</dbReference>
<keyword evidence="11" id="KW-0902">Two-component regulatory system</keyword>
<dbReference type="SMART" id="SM00387">
    <property type="entry name" value="HATPase_c"/>
    <property type="match status" value="1"/>
</dbReference>
<dbReference type="CDD" id="cd00130">
    <property type="entry name" value="PAS"/>
    <property type="match status" value="1"/>
</dbReference>
<keyword evidence="16" id="KW-1185">Reference proteome</keyword>
<reference evidence="15 16" key="1">
    <citation type="submission" date="2016-10" db="EMBL/GenBank/DDBJ databases">
        <authorList>
            <person name="de Groot N.N."/>
        </authorList>
    </citation>
    <scope>NUCLEOTIDE SEQUENCE [LARGE SCALE GENOMIC DNA]</scope>
    <source>
        <strain evidence="15 16">DSM 22187</strain>
    </source>
</reference>
<dbReference type="PRINTS" id="PR00344">
    <property type="entry name" value="BCTRLSENSOR"/>
</dbReference>
<dbReference type="InterPro" id="IPR013767">
    <property type="entry name" value="PAS_fold"/>
</dbReference>
<dbReference type="PANTHER" id="PTHR42878:SF7">
    <property type="entry name" value="SENSOR HISTIDINE KINASE GLRK"/>
    <property type="match status" value="1"/>
</dbReference>
<keyword evidence="4" id="KW-0597">Phosphoprotein</keyword>
<keyword evidence="9" id="KW-0067">ATP-binding</keyword>
<evidence type="ECO:0000256" key="5">
    <source>
        <dbReference type="ARBA" id="ARBA00022679"/>
    </source>
</evidence>
<evidence type="ECO:0000313" key="15">
    <source>
        <dbReference type="EMBL" id="SEJ16144.1"/>
    </source>
</evidence>
<dbReference type="Proteomes" id="UP000198888">
    <property type="component" value="Unassembled WGS sequence"/>
</dbReference>
<dbReference type="GO" id="GO:0005524">
    <property type="term" value="F:ATP binding"/>
    <property type="evidence" value="ECO:0007669"/>
    <property type="project" value="UniProtKB-KW"/>
</dbReference>
<dbReference type="Pfam" id="PF02518">
    <property type="entry name" value="HATPase_c"/>
    <property type="match status" value="1"/>
</dbReference>
<evidence type="ECO:0000256" key="4">
    <source>
        <dbReference type="ARBA" id="ARBA00022553"/>
    </source>
</evidence>
<evidence type="ECO:0000259" key="14">
    <source>
        <dbReference type="PROSITE" id="PS50112"/>
    </source>
</evidence>
<proteinExistence type="predicted"/>
<dbReference type="OrthoDB" id="230688at2157"/>
<dbReference type="GeneID" id="35004179"/>
<dbReference type="NCBIfam" id="TIGR00229">
    <property type="entry name" value="sensory_box"/>
    <property type="match status" value="1"/>
</dbReference>
<dbReference type="KEGG" id="hae:halTADL_3412"/>
<dbReference type="InterPro" id="IPR004358">
    <property type="entry name" value="Sig_transdc_His_kin-like_C"/>
</dbReference>
<evidence type="ECO:0000256" key="8">
    <source>
        <dbReference type="ARBA" id="ARBA00022777"/>
    </source>
</evidence>
<dbReference type="Gene3D" id="3.30.450.40">
    <property type="match status" value="1"/>
</dbReference>